<keyword evidence="1" id="KW-1133">Transmembrane helix</keyword>
<evidence type="ECO:0000256" key="1">
    <source>
        <dbReference type="SAM" id="Phobius"/>
    </source>
</evidence>
<evidence type="ECO:0008006" key="4">
    <source>
        <dbReference type="Google" id="ProtNLM"/>
    </source>
</evidence>
<dbReference type="PANTHER" id="PTHR35007:SF2">
    <property type="entry name" value="PILUS ASSEMBLE PROTEIN"/>
    <property type="match status" value="1"/>
</dbReference>
<keyword evidence="1" id="KW-0472">Membrane</keyword>
<gene>
    <name evidence="2" type="ordered locus">BCAH820_B0088</name>
</gene>
<feature type="transmembrane region" description="Helical" evidence="1">
    <location>
        <begin position="12"/>
        <end position="29"/>
    </location>
</feature>
<proteinExistence type="predicted"/>
<sequence length="300" mass="34816">MQIIIQQKEGNKVATILALVVFVVMYWVFSTFLQSKKDSGSLLTNYVENAKRIEKKNLNQMMLAPFQSLSHKYLTEEKKELIQKKLEEAGLDTKPEEYLKMKVAYPIIFTSVFLICTVFHDYYLFKVGVLISPLLYFYPDYLLKRRIKQAIEARKFELPEYLIPMLQLLKTHTTLEAVKKAQIYAGRHLRPYVSTLTAELEMYAGSDQPFRNFAAALNSPEVNTFTIALQQAQKTDKVQSLRIMDAQIKMMRELKHENYNRLIQNKPMEMNKFNVAVIGCIVIYPMVIVIQSLMQGFASI</sequence>
<evidence type="ECO:0000313" key="2">
    <source>
        <dbReference type="EMBL" id="ACK92857.1"/>
    </source>
</evidence>
<evidence type="ECO:0000313" key="3">
    <source>
        <dbReference type="Proteomes" id="UP000001363"/>
    </source>
</evidence>
<organism evidence="2 3">
    <name type="scientific">Bacillus cereus (strain AH820)</name>
    <dbReference type="NCBI Taxonomy" id="405535"/>
    <lineage>
        <taxon>Bacteria</taxon>
        <taxon>Bacillati</taxon>
        <taxon>Bacillota</taxon>
        <taxon>Bacilli</taxon>
        <taxon>Bacillales</taxon>
        <taxon>Bacillaceae</taxon>
        <taxon>Bacillus</taxon>
        <taxon>Bacillus cereus group</taxon>
    </lineage>
</organism>
<dbReference type="PANTHER" id="PTHR35007">
    <property type="entry name" value="INTEGRAL MEMBRANE PROTEIN-RELATED"/>
    <property type="match status" value="1"/>
</dbReference>
<geneLocation type="plasmid" evidence="2 3">
    <name>pAH820_272</name>
</geneLocation>
<feature type="transmembrane region" description="Helical" evidence="1">
    <location>
        <begin position="103"/>
        <end position="125"/>
    </location>
</feature>
<accession>B7JTI8</accession>
<dbReference type="EMBL" id="CP001285">
    <property type="protein sequence ID" value="ACK92857.1"/>
    <property type="molecule type" value="Genomic_DNA"/>
</dbReference>
<dbReference type="HOGENOM" id="CLU_093673_0_0_9"/>
<dbReference type="Proteomes" id="UP000001363">
    <property type="component" value="Plasmid pAH820_272"/>
</dbReference>
<protein>
    <recommendedName>
        <fullName evidence="4">Type II secretion system protein GspF domain-containing protein</fullName>
    </recommendedName>
</protein>
<dbReference type="AlphaFoldDB" id="B7JTI8"/>
<keyword evidence="2" id="KW-0614">Plasmid</keyword>
<dbReference type="KEGG" id="bcu:BCAH820_B0088"/>
<reference evidence="2 3" key="1">
    <citation type="submission" date="2008-10" db="EMBL/GenBank/DDBJ databases">
        <title>Genome sequence of Bacillus cereus AH820.</title>
        <authorList>
            <person name="Dodson R.J."/>
            <person name="Durkin A.S."/>
            <person name="Rosovitz M.J."/>
            <person name="Rasko D.A."/>
            <person name="Hoffmaster A."/>
            <person name="Ravel J."/>
            <person name="Sutton G."/>
        </authorList>
    </citation>
    <scope>NUCLEOTIDE SEQUENCE [LARGE SCALE GENOMIC DNA]</scope>
    <source>
        <strain evidence="3">AH820</strain>
        <plasmid evidence="3">Plasmid pAH820_272</plasmid>
    </source>
</reference>
<keyword evidence="1" id="KW-0812">Transmembrane</keyword>
<name>B7JTI8_BACC0</name>
<feature type="transmembrane region" description="Helical" evidence="1">
    <location>
        <begin position="273"/>
        <end position="294"/>
    </location>
</feature>